<keyword evidence="2" id="KW-0732">Signal</keyword>
<feature type="compositionally biased region" description="Pro residues" evidence="1">
    <location>
        <begin position="27"/>
        <end position="42"/>
    </location>
</feature>
<gene>
    <name evidence="3" type="ORF">PAM7066_00819</name>
</gene>
<feature type="chain" id="PRO_5011011596" description="DUF2927 domain-containing protein" evidence="2">
    <location>
        <begin position="19"/>
        <end position="319"/>
    </location>
</feature>
<dbReference type="RefSeq" id="WP_085852865.1">
    <property type="nucleotide sequence ID" value="NZ_FOPF01000002.1"/>
</dbReference>
<dbReference type="Proteomes" id="UP000193870">
    <property type="component" value="Unassembled WGS sequence"/>
</dbReference>
<organism evidence="3 4">
    <name type="scientific">Palleronia marisminoris</name>
    <dbReference type="NCBI Taxonomy" id="315423"/>
    <lineage>
        <taxon>Bacteria</taxon>
        <taxon>Pseudomonadati</taxon>
        <taxon>Pseudomonadota</taxon>
        <taxon>Alphaproteobacteria</taxon>
        <taxon>Rhodobacterales</taxon>
        <taxon>Roseobacteraceae</taxon>
        <taxon>Palleronia</taxon>
    </lineage>
</organism>
<feature type="signal peptide" evidence="2">
    <location>
        <begin position="1"/>
        <end position="18"/>
    </location>
</feature>
<keyword evidence="4" id="KW-1185">Reference proteome</keyword>
<evidence type="ECO:0008006" key="5">
    <source>
        <dbReference type="Google" id="ProtNLM"/>
    </source>
</evidence>
<dbReference type="InterPro" id="IPR021323">
    <property type="entry name" value="DUF2927"/>
</dbReference>
<evidence type="ECO:0000313" key="3">
    <source>
        <dbReference type="EMBL" id="SLN23792.1"/>
    </source>
</evidence>
<dbReference type="STRING" id="315423.SAMN04488020_102462"/>
<proteinExistence type="predicted"/>
<feature type="region of interest" description="Disordered" evidence="1">
    <location>
        <begin position="27"/>
        <end position="54"/>
    </location>
</feature>
<accession>A0A1Y5RRK0</accession>
<evidence type="ECO:0000313" key="4">
    <source>
        <dbReference type="Proteomes" id="UP000193870"/>
    </source>
</evidence>
<dbReference type="OrthoDB" id="3295600at2"/>
<sequence>MRQALALLSAALLVAACAGPEPVAPPVPVPPAQSAPPAPRAPTPRAEPEPPTADLSADLRDYYARVQRGLLAQGLLRRDGGGVDTPYDADRLAETFLRLAFFEEYAPNAGVGVARETRSKLHRWEVPVRVETRFGDDVPPRQRITDANAIGSLVRRLGAATGHPISTTSTDGNFIVYVVRESDRRALAPALRQLAPELPEAALATVIDLPRRNYCVVFAVDRGETGRYTRAVAIIRSEHPELLRLSCFHEEIAQGLGLANDSPRARPSIFNDDEEFALLTDMDEQLLSILYDPRLRPGMTLEEARPIVEQIAREILPSA</sequence>
<dbReference type="EMBL" id="FWFV01000002">
    <property type="protein sequence ID" value="SLN23792.1"/>
    <property type="molecule type" value="Genomic_DNA"/>
</dbReference>
<name>A0A1Y5RRK0_9RHOB</name>
<dbReference type="Pfam" id="PF11150">
    <property type="entry name" value="DUF2927"/>
    <property type="match status" value="1"/>
</dbReference>
<reference evidence="3 4" key="1">
    <citation type="submission" date="2017-03" db="EMBL/GenBank/DDBJ databases">
        <authorList>
            <person name="Afonso C.L."/>
            <person name="Miller P.J."/>
            <person name="Scott M.A."/>
            <person name="Spackman E."/>
            <person name="Goraichik I."/>
            <person name="Dimitrov K.M."/>
            <person name="Suarez D.L."/>
            <person name="Swayne D.E."/>
        </authorList>
    </citation>
    <scope>NUCLEOTIDE SEQUENCE [LARGE SCALE GENOMIC DNA]</scope>
    <source>
        <strain evidence="3 4">CECT 7066</strain>
    </source>
</reference>
<dbReference type="AlphaFoldDB" id="A0A1Y5RRK0"/>
<protein>
    <recommendedName>
        <fullName evidence="5">DUF2927 domain-containing protein</fullName>
    </recommendedName>
</protein>
<evidence type="ECO:0000256" key="1">
    <source>
        <dbReference type="SAM" id="MobiDB-lite"/>
    </source>
</evidence>
<dbReference type="PROSITE" id="PS51257">
    <property type="entry name" value="PROKAR_LIPOPROTEIN"/>
    <property type="match status" value="1"/>
</dbReference>
<evidence type="ECO:0000256" key="2">
    <source>
        <dbReference type="SAM" id="SignalP"/>
    </source>
</evidence>